<dbReference type="EMBL" id="AP014940">
    <property type="protein sequence ID" value="BAV96610.1"/>
    <property type="molecule type" value="Genomic_DNA"/>
</dbReference>
<organism evidence="1 2">
    <name type="scientific">Lysobacter enzymogenes</name>
    <dbReference type="NCBI Taxonomy" id="69"/>
    <lineage>
        <taxon>Bacteria</taxon>
        <taxon>Pseudomonadati</taxon>
        <taxon>Pseudomonadota</taxon>
        <taxon>Gammaproteobacteria</taxon>
        <taxon>Lysobacterales</taxon>
        <taxon>Lysobacteraceae</taxon>
        <taxon>Lysobacter</taxon>
    </lineage>
</organism>
<dbReference type="PROSITE" id="PS51257">
    <property type="entry name" value="PROKAR_LIPOPROTEIN"/>
    <property type="match status" value="1"/>
</dbReference>
<dbReference type="Proteomes" id="UP000218824">
    <property type="component" value="Chromosome"/>
</dbReference>
<dbReference type="AlphaFoldDB" id="A0AAU9AGW0"/>
<dbReference type="KEGG" id="lem:LEN_1123"/>
<accession>A0AAU9AGW0</accession>
<evidence type="ECO:0000313" key="2">
    <source>
        <dbReference type="Proteomes" id="UP000218824"/>
    </source>
</evidence>
<dbReference type="GeneID" id="83063005"/>
<evidence type="ECO:0000313" key="1">
    <source>
        <dbReference type="EMBL" id="BAV96610.1"/>
    </source>
</evidence>
<name>A0AAU9AGW0_LYSEN</name>
<dbReference type="RefSeq" id="WP_145959974.1">
    <property type="nucleotide sequence ID" value="NZ_AP014940.1"/>
</dbReference>
<evidence type="ECO:0008006" key="3">
    <source>
        <dbReference type="Google" id="ProtNLM"/>
    </source>
</evidence>
<reference evidence="1 2" key="1">
    <citation type="journal article" date="2017" name="DNA Res.">
        <title>Complete genome sequence and expression profile of the commercial lytic enzyme producer Lysobacter enzymogenes M497-1.</title>
        <authorList>
            <person name="Takami H."/>
            <person name="Toyoda A."/>
            <person name="Uchiyama I."/>
            <person name="Itoh T."/>
            <person name="Takaki Y."/>
            <person name="Arai W."/>
            <person name="Nishi S."/>
            <person name="Kawai M."/>
            <person name="Shinya K."/>
            <person name="Ikeda H."/>
        </authorList>
    </citation>
    <scope>NUCLEOTIDE SEQUENCE [LARGE SCALE GENOMIC DNA]</scope>
    <source>
        <strain evidence="1 2">M497-1</strain>
    </source>
</reference>
<sequence>METRLIRNLYIALLILTLASCARTDNVREPQRQVGLEMMLPKSAEQIRLKDKEAFLLPSPIEADLPTYPKTIAGVPAVSICVEIVVDTDGAVASVRQIDDGDACEPTGSDLSGKFMPSVADALRRWSFAAAAICRYETAEADCDAFPTKGAQLMPIAVKLAYKIEFLQRDGVTSVRKHELAEN</sequence>
<gene>
    <name evidence="1" type="ORF">LEN_1123</name>
</gene>
<protein>
    <recommendedName>
        <fullName evidence="3">Lipoprotein</fullName>
    </recommendedName>
</protein>
<proteinExistence type="predicted"/>